<dbReference type="EMBL" id="CP126981">
    <property type="protein sequence ID" value="WIM86716.1"/>
    <property type="molecule type" value="Genomic_DNA"/>
</dbReference>
<protein>
    <submittedName>
        <fullName evidence="4">Zf-HC2 domain-containing protein</fullName>
    </submittedName>
</protein>
<evidence type="ECO:0000256" key="1">
    <source>
        <dbReference type="ARBA" id="ARBA00023015"/>
    </source>
</evidence>
<evidence type="ECO:0000259" key="3">
    <source>
        <dbReference type="Pfam" id="PF13490"/>
    </source>
</evidence>
<dbReference type="Proteomes" id="UP001236585">
    <property type="component" value="Chromosome"/>
</dbReference>
<keyword evidence="2" id="KW-0804">Transcription</keyword>
<evidence type="ECO:0000313" key="4">
    <source>
        <dbReference type="EMBL" id="WIM86716.1"/>
    </source>
</evidence>
<accession>A0ABY8VTR0</accession>
<gene>
    <name evidence="4" type="ORF">PT015_17760</name>
</gene>
<name>A0ABY8VTR0_9MYCO</name>
<reference evidence="4 5" key="1">
    <citation type="journal article" date="2023" name="Microbiol. Resour. Announc.">
        <title>Complete Genome Sequence of Mycobacterium wuenschmanii, a novel Nontuberculous Mycobacterium Isolated from a captive population of Amazon Milk Frogs.</title>
        <authorList>
            <person name="Hicks J."/>
            <person name="Zeineldin M."/>
            <person name="Ward H."/>
            <person name="Wuenschmann A."/>
            <person name="Camp P."/>
            <person name="Farrell D."/>
            <person name="Lehman K."/>
            <person name="Thacker T."/>
            <person name="Cuthbert E."/>
        </authorList>
    </citation>
    <scope>NUCLEOTIDE SEQUENCE [LARGE SCALE GENOMIC DNA]</scope>
    <source>
        <strain evidence="4 5">Wuenschmanii</strain>
    </source>
</reference>
<keyword evidence="5" id="KW-1185">Reference proteome</keyword>
<dbReference type="RefSeq" id="WP_285186187.1">
    <property type="nucleotide sequence ID" value="NZ_CP126981.1"/>
</dbReference>
<sequence>MTSGDAMDCNELVELVTAYLDGTLDLHTRARFDAHLLECDGCESYLQQMRATVDTLGKIPDDTLDPKFRAKLLTAFREWPR</sequence>
<keyword evidence="1" id="KW-0805">Transcription regulation</keyword>
<proteinExistence type="predicted"/>
<dbReference type="InterPro" id="IPR027383">
    <property type="entry name" value="Znf_put"/>
</dbReference>
<dbReference type="InterPro" id="IPR041916">
    <property type="entry name" value="Anti_sigma_zinc_sf"/>
</dbReference>
<organism evidence="4 5">
    <name type="scientific">Candidatus Mycobacterium wuenschmannii</name>
    <dbReference type="NCBI Taxonomy" id="3027808"/>
    <lineage>
        <taxon>Bacteria</taxon>
        <taxon>Bacillati</taxon>
        <taxon>Actinomycetota</taxon>
        <taxon>Actinomycetes</taxon>
        <taxon>Mycobacteriales</taxon>
        <taxon>Mycobacteriaceae</taxon>
        <taxon>Mycobacterium</taxon>
    </lineage>
</organism>
<dbReference type="Pfam" id="PF13490">
    <property type="entry name" value="zf-HC2"/>
    <property type="match status" value="1"/>
</dbReference>
<evidence type="ECO:0000256" key="2">
    <source>
        <dbReference type="ARBA" id="ARBA00023163"/>
    </source>
</evidence>
<feature type="domain" description="Putative zinc-finger" evidence="3">
    <location>
        <begin position="9"/>
        <end position="42"/>
    </location>
</feature>
<evidence type="ECO:0000313" key="5">
    <source>
        <dbReference type="Proteomes" id="UP001236585"/>
    </source>
</evidence>
<dbReference type="Gene3D" id="1.10.10.1320">
    <property type="entry name" value="Anti-sigma factor, zinc-finger domain"/>
    <property type="match status" value="1"/>
</dbReference>